<evidence type="ECO:0000256" key="2">
    <source>
        <dbReference type="ARBA" id="ARBA00022448"/>
    </source>
</evidence>
<dbReference type="HOGENOM" id="CLU_645163_0_0_0"/>
<dbReference type="PANTHER" id="PTHR43596">
    <property type="entry name" value="ADP,ATP CARRIER PROTEIN"/>
    <property type="match status" value="1"/>
</dbReference>
<feature type="transmembrane region" description="Helical" evidence="8">
    <location>
        <begin position="47"/>
        <end position="64"/>
    </location>
</feature>
<feature type="transmembrane region" description="Helical" evidence="8">
    <location>
        <begin position="137"/>
        <end position="164"/>
    </location>
</feature>
<protein>
    <recommendedName>
        <fullName evidence="8">ADP,ATP carrier protein</fullName>
    </recommendedName>
</protein>
<feature type="transmembrane region" description="Helical" evidence="8">
    <location>
        <begin position="9"/>
        <end position="27"/>
    </location>
</feature>
<evidence type="ECO:0000256" key="4">
    <source>
        <dbReference type="ARBA" id="ARBA00022741"/>
    </source>
</evidence>
<dbReference type="Pfam" id="PF03219">
    <property type="entry name" value="TLC"/>
    <property type="match status" value="1"/>
</dbReference>
<keyword evidence="4 8" id="KW-0547">Nucleotide-binding</keyword>
<comment type="similarity">
    <text evidence="8">Belongs to the ADP/ATP translocase tlc family.</text>
</comment>
<evidence type="ECO:0000313" key="9">
    <source>
        <dbReference type="EMBL" id="EAU54413.1"/>
    </source>
</evidence>
<keyword evidence="7 8" id="KW-0472">Membrane</keyword>
<evidence type="ECO:0000256" key="5">
    <source>
        <dbReference type="ARBA" id="ARBA00022840"/>
    </source>
</evidence>
<dbReference type="PANTHER" id="PTHR43596:SF1">
    <property type="entry name" value="ADP,ATP CARRIER PROTEIN"/>
    <property type="match status" value="1"/>
</dbReference>
<name>Q0EYZ4_9PROT</name>
<keyword evidence="5 8" id="KW-0067">ATP-binding</keyword>
<dbReference type="AlphaFoldDB" id="Q0EYZ4"/>
<feature type="transmembrane region" description="Helical" evidence="8">
    <location>
        <begin position="76"/>
        <end position="94"/>
    </location>
</feature>
<evidence type="ECO:0000256" key="1">
    <source>
        <dbReference type="ARBA" id="ARBA00004141"/>
    </source>
</evidence>
<dbReference type="eggNOG" id="COG3202">
    <property type="taxonomic scope" value="Bacteria"/>
</dbReference>
<feature type="transmembrane region" description="Helical" evidence="8">
    <location>
        <begin position="170"/>
        <end position="188"/>
    </location>
</feature>
<dbReference type="EMBL" id="AATS01000008">
    <property type="protein sequence ID" value="EAU54413.1"/>
    <property type="molecule type" value="Genomic_DNA"/>
</dbReference>
<accession>Q0EYZ4</accession>
<evidence type="ECO:0000256" key="3">
    <source>
        <dbReference type="ARBA" id="ARBA00022692"/>
    </source>
</evidence>
<gene>
    <name evidence="9" type="ORF">SPV1_08346</name>
</gene>
<keyword evidence="10" id="KW-1185">Reference proteome</keyword>
<dbReference type="STRING" id="314344.AL013_03140"/>
<dbReference type="Proteomes" id="UP000005297">
    <property type="component" value="Unassembled WGS sequence"/>
</dbReference>
<dbReference type="InterPro" id="IPR004667">
    <property type="entry name" value="ADP_ATP_car_bac_type"/>
</dbReference>
<dbReference type="RefSeq" id="WP_009849193.1">
    <property type="nucleotide sequence ID" value="NZ_DS022294.1"/>
</dbReference>
<keyword evidence="2 8" id="KW-0813">Transport</keyword>
<comment type="subcellular location">
    <subcellularLocation>
        <location evidence="1 8">Membrane</location>
        <topology evidence="1 8">Multi-pass membrane protein</topology>
    </subcellularLocation>
</comment>
<reference evidence="9 10" key="1">
    <citation type="submission" date="2006-09" db="EMBL/GenBank/DDBJ databases">
        <authorList>
            <person name="Emerson D."/>
            <person name="Ferriera S."/>
            <person name="Johnson J."/>
            <person name="Kravitz S."/>
            <person name="Halpern A."/>
            <person name="Remington K."/>
            <person name="Beeson K."/>
            <person name="Tran B."/>
            <person name="Rogers Y.-H."/>
            <person name="Friedman R."/>
            <person name="Venter J.C."/>
        </authorList>
    </citation>
    <scope>NUCLEOTIDE SEQUENCE [LARGE SCALE GENOMIC DNA]</scope>
    <source>
        <strain evidence="9 10">PV-1</strain>
    </source>
</reference>
<keyword evidence="6 8" id="KW-1133">Transmembrane helix</keyword>
<dbReference type="GO" id="GO:0005524">
    <property type="term" value="F:ATP binding"/>
    <property type="evidence" value="ECO:0007669"/>
    <property type="project" value="UniProtKB-KW"/>
</dbReference>
<dbReference type="GO" id="GO:0005471">
    <property type="term" value="F:ATP:ADP antiporter activity"/>
    <property type="evidence" value="ECO:0007669"/>
    <property type="project" value="InterPro"/>
</dbReference>
<evidence type="ECO:0000256" key="7">
    <source>
        <dbReference type="ARBA" id="ARBA00023136"/>
    </source>
</evidence>
<organism evidence="9 10">
    <name type="scientific">Mariprofundus ferrooxydans PV-1</name>
    <dbReference type="NCBI Taxonomy" id="314345"/>
    <lineage>
        <taxon>Bacteria</taxon>
        <taxon>Pseudomonadati</taxon>
        <taxon>Pseudomonadota</taxon>
        <taxon>Candidatius Mariprofundia</taxon>
        <taxon>Mariprofundales</taxon>
        <taxon>Mariprofundaceae</taxon>
        <taxon>Mariprofundus</taxon>
    </lineage>
</organism>
<evidence type="ECO:0000313" key="10">
    <source>
        <dbReference type="Proteomes" id="UP000005297"/>
    </source>
</evidence>
<dbReference type="InParanoid" id="Q0EYZ4"/>
<sequence>MKKKPNLPLLRSVLLFTNYFLIIAALYQLKPASRSIFIEQIGSANLPYVWIATAFSLGLIISYYNRLVAHFSRMRVVIGTIVVLIALLGLFRLLLASPSPVTAFTFYIYVDILSVILVEQFWSLTNTINTEHEGHRWYALIGTGGLLGGVLGGMGAHALIAYAGMDTLDLLPVAGLILLLLMALTLLMQRFGLYHENEADTAATPSVDSGFWHTIIGNRYLTLIAALLLLSQVIEPLVEFQFMHAVEAAYSDQEQRTAYLGGLFSLLSGVAIGVNLLITPLIHRWMGAIAGLAFQPLAVAFSTLFFISAPGLFTAATLKIADRGLSYSINRASKELLYIPINAVLIFQAKAWIDMFGYRVFKILGSVMILLLTQWLWFSVPITAISWLTLIVCITWGATLIIVKKEFHKISRYRTSNSDAPE</sequence>
<keyword evidence="3 8" id="KW-0812">Transmembrane</keyword>
<feature type="transmembrane region" description="Helical" evidence="8">
    <location>
        <begin position="106"/>
        <end position="125"/>
    </location>
</feature>
<evidence type="ECO:0000256" key="6">
    <source>
        <dbReference type="ARBA" id="ARBA00022989"/>
    </source>
</evidence>
<proteinExistence type="inferred from homology"/>
<feature type="transmembrane region" description="Helical" evidence="8">
    <location>
        <begin position="360"/>
        <end position="378"/>
    </location>
</feature>
<feature type="transmembrane region" description="Helical" evidence="8">
    <location>
        <begin position="384"/>
        <end position="403"/>
    </location>
</feature>
<dbReference type="GO" id="GO:0016020">
    <property type="term" value="C:membrane"/>
    <property type="evidence" value="ECO:0007669"/>
    <property type="project" value="UniProtKB-SubCell"/>
</dbReference>
<comment type="caution">
    <text evidence="9">The sequence shown here is derived from an EMBL/GenBank/DDBJ whole genome shotgun (WGS) entry which is preliminary data.</text>
</comment>
<feature type="transmembrane region" description="Helical" evidence="8">
    <location>
        <begin position="258"/>
        <end position="278"/>
    </location>
</feature>
<evidence type="ECO:0000256" key="8">
    <source>
        <dbReference type="RuleBase" id="RU363121"/>
    </source>
</evidence>
<feature type="transmembrane region" description="Helical" evidence="8">
    <location>
        <begin position="290"/>
        <end position="316"/>
    </location>
</feature>